<dbReference type="InterPro" id="IPR037221">
    <property type="entry name" value="H-type_lectin_dom_sf"/>
</dbReference>
<proteinExistence type="predicted"/>
<dbReference type="Gene3D" id="2.60.40.2080">
    <property type="match status" value="1"/>
</dbReference>
<name>A0ABX7JMP8_9RHOB</name>
<evidence type="ECO:0000313" key="2">
    <source>
        <dbReference type="EMBL" id="QRZ15532.1"/>
    </source>
</evidence>
<sequence>MRELRSFGHFAMGVTQGSVEMFSAFESDGPMWTGQGPRVEVQAVRFKESFAEPPAVHVSLGMWDVDRHANQRADIRAVNITQEGFELQFRTWADTRVARVRADWIAIGPLRHEDDWDAH</sequence>
<gene>
    <name evidence="2" type="ORF">JWJ88_14390</name>
</gene>
<dbReference type="InterPro" id="IPR052487">
    <property type="entry name" value="Galactose-binding_lectin"/>
</dbReference>
<reference evidence="2 3" key="1">
    <citation type="submission" date="2021-02" db="EMBL/GenBank/DDBJ databases">
        <title>Paracoccus methylovroum sp.nov., a new methanol and methylamine utilizing methylotrophic denitrifer.</title>
        <authorList>
            <person name="Timsy T."/>
            <person name="Behrendt U."/>
            <person name="Ulrich A."/>
            <person name="Spanner T."/>
            <person name="Foesel B.U."/>
            <person name="Horn M.A."/>
            <person name="Kolb S."/>
        </authorList>
    </citation>
    <scope>NUCLEOTIDE SEQUENCE [LARGE SCALE GENOMIC DNA]</scope>
    <source>
        <strain evidence="2 3">H4-D09</strain>
    </source>
</reference>
<protein>
    <submittedName>
        <fullName evidence="2">H-type lectin domain-containing protein</fullName>
    </submittedName>
</protein>
<accession>A0ABX7JMP8</accession>
<dbReference type="EMBL" id="CP070371">
    <property type="protein sequence ID" value="QRZ15532.1"/>
    <property type="molecule type" value="Genomic_DNA"/>
</dbReference>
<feature type="domain" description="H-type lectin" evidence="1">
    <location>
        <begin position="42"/>
        <end position="107"/>
    </location>
</feature>
<dbReference type="RefSeq" id="WP_205296477.1">
    <property type="nucleotide sequence ID" value="NZ_CP070371.1"/>
</dbReference>
<dbReference type="SUPFAM" id="SSF141086">
    <property type="entry name" value="Agglutinin HPA-like"/>
    <property type="match status" value="1"/>
</dbReference>
<dbReference type="PANTHER" id="PTHR46938:SF1">
    <property type="entry name" value="DISCOIDIN-1 SUBUNIT A-RELATED"/>
    <property type="match status" value="1"/>
</dbReference>
<dbReference type="PANTHER" id="PTHR46938">
    <property type="entry name" value="DISCOIDIN-1 SUBUNIT A-RELATED-RELATED"/>
    <property type="match status" value="1"/>
</dbReference>
<dbReference type="InterPro" id="IPR019019">
    <property type="entry name" value="H-type_lectin_domain"/>
</dbReference>
<evidence type="ECO:0000259" key="1">
    <source>
        <dbReference type="Pfam" id="PF09458"/>
    </source>
</evidence>
<evidence type="ECO:0000313" key="3">
    <source>
        <dbReference type="Proteomes" id="UP000663629"/>
    </source>
</evidence>
<dbReference type="Proteomes" id="UP000663629">
    <property type="component" value="Chromosome 2"/>
</dbReference>
<keyword evidence="3" id="KW-1185">Reference proteome</keyword>
<dbReference type="Pfam" id="PF09458">
    <property type="entry name" value="H_lectin"/>
    <property type="match status" value="1"/>
</dbReference>
<organism evidence="2 3">
    <name type="scientific">Paracoccus methylovorus</name>
    <dbReference type="NCBI Taxonomy" id="2812658"/>
    <lineage>
        <taxon>Bacteria</taxon>
        <taxon>Pseudomonadati</taxon>
        <taxon>Pseudomonadota</taxon>
        <taxon>Alphaproteobacteria</taxon>
        <taxon>Rhodobacterales</taxon>
        <taxon>Paracoccaceae</taxon>
        <taxon>Paracoccus</taxon>
    </lineage>
</organism>